<name>A0ABX3X9K0_9BRAD</name>
<sequence length="160" mass="18520">MRLGRRKPLTAAQQYVNLRANPLSLGAGTLRDGAFVWRFDTSPSPLSRIYRVRIEMAQERSPRTFIETPDLAQLAGGRDLPHVYHNPTRLCLYLPGTSEWQAWIRIDQTIVPWTMLWLWYFEDWLASDEWKGGGVHPSGHDQDLGRPPRLRFIDQTGVHK</sequence>
<comment type="caution">
    <text evidence="2">The sequence shown here is derived from an EMBL/GenBank/DDBJ whole genome shotgun (WGS) entry which is preliminary data.</text>
</comment>
<gene>
    <name evidence="2" type="ORF">BST63_04635</name>
</gene>
<evidence type="ECO:0000259" key="1">
    <source>
        <dbReference type="Pfam" id="PF26395"/>
    </source>
</evidence>
<dbReference type="EMBL" id="NAFK01000130">
    <property type="protein sequence ID" value="OSJ33944.1"/>
    <property type="molecule type" value="Genomic_DNA"/>
</dbReference>
<feature type="domain" description="Type II CBASS E2 protein" evidence="1">
    <location>
        <begin position="27"/>
        <end position="137"/>
    </location>
</feature>
<evidence type="ECO:0000313" key="3">
    <source>
        <dbReference type="Proteomes" id="UP000193884"/>
    </source>
</evidence>
<proteinExistence type="predicted"/>
<dbReference type="Pfam" id="PF26395">
    <property type="entry name" value="E2-CBASS"/>
    <property type="match status" value="1"/>
</dbReference>
<dbReference type="Proteomes" id="UP000193884">
    <property type="component" value="Unassembled WGS sequence"/>
</dbReference>
<reference evidence="2 3" key="1">
    <citation type="submission" date="2017-03" db="EMBL/GenBank/DDBJ databases">
        <title>Whole genome sequences of fourteen strains of Bradyrhizobium canariense and one strain of Bradyrhizobium japonicum isolated from Lupinus (Papilionoideae: Genisteae) species in Algeria.</title>
        <authorList>
            <person name="Crovadore J."/>
            <person name="Chekireb D."/>
            <person name="Brachmann A."/>
            <person name="Chablais R."/>
            <person name="Cochard B."/>
            <person name="Lefort F."/>
        </authorList>
    </citation>
    <scope>NUCLEOTIDE SEQUENCE [LARGE SCALE GENOMIC DNA]</scope>
    <source>
        <strain evidence="2 3">UBMAN05</strain>
    </source>
</reference>
<dbReference type="InterPro" id="IPR058588">
    <property type="entry name" value="E2-CBASS"/>
</dbReference>
<keyword evidence="3" id="KW-1185">Reference proteome</keyword>
<protein>
    <recommendedName>
        <fullName evidence="1">Type II CBASS E2 protein domain-containing protein</fullName>
    </recommendedName>
</protein>
<accession>A0ABX3X9K0</accession>
<evidence type="ECO:0000313" key="2">
    <source>
        <dbReference type="EMBL" id="OSJ33944.1"/>
    </source>
</evidence>
<organism evidence="2 3">
    <name type="scientific">Bradyrhizobium canariense</name>
    <dbReference type="NCBI Taxonomy" id="255045"/>
    <lineage>
        <taxon>Bacteria</taxon>
        <taxon>Pseudomonadati</taxon>
        <taxon>Pseudomonadota</taxon>
        <taxon>Alphaproteobacteria</taxon>
        <taxon>Hyphomicrobiales</taxon>
        <taxon>Nitrobacteraceae</taxon>
        <taxon>Bradyrhizobium</taxon>
    </lineage>
</organism>